<keyword evidence="2" id="KW-1185">Reference proteome</keyword>
<gene>
    <name evidence="1" type="ORF">HPB50_004740</name>
</gene>
<sequence>MVSTPAVFETTIAGLLSATSQRRTLSRRRSDSGGPLLKKQSSVVRHEGLLLSRVPQYEEVERHRAGARARRSIVQLASMLKCVSGCNPLSYRGYGCFCGYMGDGTPVDHIDSCCLEHDWCYSQSPCSKLSLYLLPYDWHCLTPGLAHCAHPSSLSPHAHCGQQLCQCDLEFANCVSRYPCPRRRGADRYNNGLLYARGPTPTALLLPPHLQPHGPTPHKRRKVKGRRPPGHPSARRPGWRYKRPRQGSTPWTSMWFPTSPSVALNKTFHGKARPYAGVKKAPASLPTKTEHERSTQTAQVDPRELPSLSANVSVSPPVTPGPQYELQVSDAVSAGTATVKENSKELSTVFPEMPVSSSTSIATSSDVVGDHGSTPESTSPVPQRRTALRELASEPQATFIRKKAPLYTAHSPGTGFFLEAKLTKYPKRSAQNSPTKQVSEHNQEHQTPRPTQVQLSEESRSEPPQMQSTPATPTSLEPPLNTTRRAEHTSAVALHKELYVAAEPAGDTSSSDKPMLQGLRGAIVEVVARVWLFEKSPRCRGSIATAR</sequence>
<protein>
    <submittedName>
        <fullName evidence="1">Uncharacterized protein</fullName>
    </submittedName>
</protein>
<name>A0ACB7S6I0_HYAAI</name>
<comment type="caution">
    <text evidence="1">The sequence shown here is derived from an EMBL/GenBank/DDBJ whole genome shotgun (WGS) entry which is preliminary data.</text>
</comment>
<dbReference type="Proteomes" id="UP000821845">
    <property type="component" value="Chromosome 5"/>
</dbReference>
<organism evidence="1 2">
    <name type="scientific">Hyalomma asiaticum</name>
    <name type="common">Tick</name>
    <dbReference type="NCBI Taxonomy" id="266040"/>
    <lineage>
        <taxon>Eukaryota</taxon>
        <taxon>Metazoa</taxon>
        <taxon>Ecdysozoa</taxon>
        <taxon>Arthropoda</taxon>
        <taxon>Chelicerata</taxon>
        <taxon>Arachnida</taxon>
        <taxon>Acari</taxon>
        <taxon>Parasitiformes</taxon>
        <taxon>Ixodida</taxon>
        <taxon>Ixodoidea</taxon>
        <taxon>Ixodidae</taxon>
        <taxon>Hyalomminae</taxon>
        <taxon>Hyalomma</taxon>
    </lineage>
</organism>
<dbReference type="EMBL" id="CM023485">
    <property type="protein sequence ID" value="KAH6929682.1"/>
    <property type="molecule type" value="Genomic_DNA"/>
</dbReference>
<evidence type="ECO:0000313" key="1">
    <source>
        <dbReference type="EMBL" id="KAH6929682.1"/>
    </source>
</evidence>
<accession>A0ACB7S6I0</accession>
<reference evidence="1" key="1">
    <citation type="submission" date="2020-05" db="EMBL/GenBank/DDBJ databases">
        <title>Large-scale comparative analyses of tick genomes elucidate their genetic diversity and vector capacities.</title>
        <authorList>
            <person name="Jia N."/>
            <person name="Wang J."/>
            <person name="Shi W."/>
            <person name="Du L."/>
            <person name="Sun Y."/>
            <person name="Zhan W."/>
            <person name="Jiang J."/>
            <person name="Wang Q."/>
            <person name="Zhang B."/>
            <person name="Ji P."/>
            <person name="Sakyi L.B."/>
            <person name="Cui X."/>
            <person name="Yuan T."/>
            <person name="Jiang B."/>
            <person name="Yang W."/>
            <person name="Lam T.T.-Y."/>
            <person name="Chang Q."/>
            <person name="Ding S."/>
            <person name="Wang X."/>
            <person name="Zhu J."/>
            <person name="Ruan X."/>
            <person name="Zhao L."/>
            <person name="Wei J."/>
            <person name="Que T."/>
            <person name="Du C."/>
            <person name="Cheng J."/>
            <person name="Dai P."/>
            <person name="Han X."/>
            <person name="Huang E."/>
            <person name="Gao Y."/>
            <person name="Liu J."/>
            <person name="Shao H."/>
            <person name="Ye R."/>
            <person name="Li L."/>
            <person name="Wei W."/>
            <person name="Wang X."/>
            <person name="Wang C."/>
            <person name="Yang T."/>
            <person name="Huo Q."/>
            <person name="Li W."/>
            <person name="Guo W."/>
            <person name="Chen H."/>
            <person name="Zhou L."/>
            <person name="Ni X."/>
            <person name="Tian J."/>
            <person name="Zhou Y."/>
            <person name="Sheng Y."/>
            <person name="Liu T."/>
            <person name="Pan Y."/>
            <person name="Xia L."/>
            <person name="Li J."/>
            <person name="Zhao F."/>
            <person name="Cao W."/>
        </authorList>
    </citation>
    <scope>NUCLEOTIDE SEQUENCE</scope>
    <source>
        <strain evidence="1">Hyas-2018</strain>
    </source>
</reference>
<evidence type="ECO:0000313" key="2">
    <source>
        <dbReference type="Proteomes" id="UP000821845"/>
    </source>
</evidence>
<proteinExistence type="predicted"/>